<organism evidence="1 3">
    <name type="scientific">Tepidimonas ignava</name>
    <dbReference type="NCBI Taxonomy" id="114249"/>
    <lineage>
        <taxon>Bacteria</taxon>
        <taxon>Pseudomonadati</taxon>
        <taxon>Pseudomonadota</taxon>
        <taxon>Betaproteobacteria</taxon>
        <taxon>Burkholderiales</taxon>
        <taxon>Tepidimonas</taxon>
    </lineage>
</organism>
<dbReference type="AlphaFoldDB" id="A0A4R3LAR9"/>
<dbReference type="RefSeq" id="WP_132963095.1">
    <property type="nucleotide sequence ID" value="NZ_SMAH01000012.1"/>
</dbReference>
<reference evidence="2 4" key="2">
    <citation type="submission" date="2019-07" db="EMBL/GenBank/DDBJ databases">
        <title>Tepidimonas ignava SPS-1037 draft genome.</title>
        <authorList>
            <person name="Da Costa M.S."/>
            <person name="Froufe H.J.C."/>
            <person name="Egas C."/>
            <person name="Albuquerque L."/>
        </authorList>
    </citation>
    <scope>NUCLEOTIDE SEQUENCE [LARGE SCALE GENOMIC DNA]</scope>
    <source>
        <strain evidence="2 4">SPS-1037</strain>
    </source>
</reference>
<gene>
    <name evidence="1" type="ORF">EDC36_11259</name>
    <name evidence="2" type="ORF">Tigna_00309</name>
</gene>
<evidence type="ECO:0000313" key="3">
    <source>
        <dbReference type="Proteomes" id="UP000295536"/>
    </source>
</evidence>
<dbReference type="EMBL" id="SMAH01000012">
    <property type="protein sequence ID" value="TCS96270.1"/>
    <property type="molecule type" value="Genomic_DNA"/>
</dbReference>
<evidence type="ECO:0000313" key="4">
    <source>
        <dbReference type="Proteomes" id="UP000315577"/>
    </source>
</evidence>
<name>A0A4R3LAR9_9BURK</name>
<dbReference type="Proteomes" id="UP000295536">
    <property type="component" value="Unassembled WGS sequence"/>
</dbReference>
<dbReference type="EMBL" id="VJNC01000002">
    <property type="protein sequence ID" value="TSE23615.1"/>
    <property type="molecule type" value="Genomic_DNA"/>
</dbReference>
<dbReference type="Proteomes" id="UP000315577">
    <property type="component" value="Unassembled WGS sequence"/>
</dbReference>
<dbReference type="OrthoDB" id="9153081at2"/>
<accession>A0A4R3LAR9</accession>
<protein>
    <submittedName>
        <fullName evidence="1">Uncharacterized protein</fullName>
    </submittedName>
</protein>
<sequence>MLDPRPWAPEQAAGLAAWAVQPPLRIVAVALPQPQAQDDPGAALLVQHLRAGCAVLGLQCADVVGAPSVWDDVPAGDVWLWCAPTDLLLRWWPLDEGHPLVPLLAQPSAIVAAYRAVKQLHAAQLQPVVVAVAARVGEEAPLHAACQALQRTCERHLGWVPGVWVLGYHDGSAPLQGLPGNLDVVTRALEAAWTLDMRRSPQGEAKRPC</sequence>
<proteinExistence type="predicted"/>
<reference evidence="1 3" key="1">
    <citation type="submission" date="2019-03" db="EMBL/GenBank/DDBJ databases">
        <title>Genomic Encyclopedia of Type Strains, Phase IV (KMG-IV): sequencing the most valuable type-strain genomes for metagenomic binning, comparative biology and taxonomic classification.</title>
        <authorList>
            <person name="Goeker M."/>
        </authorList>
    </citation>
    <scope>NUCLEOTIDE SEQUENCE [LARGE SCALE GENOMIC DNA]</scope>
    <source>
        <strain evidence="1 3">DSM 12034</strain>
    </source>
</reference>
<evidence type="ECO:0000313" key="2">
    <source>
        <dbReference type="EMBL" id="TSE23615.1"/>
    </source>
</evidence>
<comment type="caution">
    <text evidence="1">The sequence shown here is derived from an EMBL/GenBank/DDBJ whole genome shotgun (WGS) entry which is preliminary data.</text>
</comment>
<evidence type="ECO:0000313" key="1">
    <source>
        <dbReference type="EMBL" id="TCS96270.1"/>
    </source>
</evidence>
<keyword evidence="4" id="KW-1185">Reference proteome</keyword>